<dbReference type="PROSITE" id="PS51192">
    <property type="entry name" value="HELICASE_ATP_BIND_1"/>
    <property type="match status" value="1"/>
</dbReference>
<dbReference type="PANTHER" id="PTHR11274:SF0">
    <property type="entry name" value="GENERAL TRANSCRIPTION AND DNA REPAIR FACTOR IIH HELICASE SUBUNIT XPB"/>
    <property type="match status" value="1"/>
</dbReference>
<dbReference type="GO" id="GO:0016787">
    <property type="term" value="F:hydrolase activity"/>
    <property type="evidence" value="ECO:0007669"/>
    <property type="project" value="UniProtKB-KW"/>
</dbReference>
<dbReference type="CDD" id="cd18785">
    <property type="entry name" value="SF2_C"/>
    <property type="match status" value="1"/>
</dbReference>
<keyword evidence="3 6" id="KW-0347">Helicase</keyword>
<dbReference type="Gene3D" id="3.40.50.300">
    <property type="entry name" value="P-loop containing nucleotide triphosphate hydrolases"/>
    <property type="match status" value="2"/>
</dbReference>
<dbReference type="InterPro" id="IPR014001">
    <property type="entry name" value="Helicase_ATP-bd"/>
</dbReference>
<dbReference type="InterPro" id="IPR050615">
    <property type="entry name" value="ATP-dep_DNA_Helicase"/>
</dbReference>
<dbReference type="Pfam" id="PF00271">
    <property type="entry name" value="Helicase_C"/>
    <property type="match status" value="1"/>
</dbReference>
<dbReference type="AlphaFoldDB" id="A0AAU7PRE6"/>
<dbReference type="GO" id="GO:0003677">
    <property type="term" value="F:DNA binding"/>
    <property type="evidence" value="ECO:0007669"/>
    <property type="project" value="InterPro"/>
</dbReference>
<dbReference type="InterPro" id="IPR006935">
    <property type="entry name" value="Helicase/UvrB_N"/>
</dbReference>
<accession>A0AAU7PRE6</accession>
<dbReference type="EMBL" id="CP157940">
    <property type="protein sequence ID" value="XBS54627.1"/>
    <property type="molecule type" value="Genomic_DNA"/>
</dbReference>
<dbReference type="RefSeq" id="WP_349947319.1">
    <property type="nucleotide sequence ID" value="NZ_CP157940.1"/>
</dbReference>
<feature type="domain" description="Helicase ATP-binding" evidence="5">
    <location>
        <begin position="106"/>
        <end position="258"/>
    </location>
</feature>
<keyword evidence="4" id="KW-0067">ATP-binding</keyword>
<evidence type="ECO:0000256" key="3">
    <source>
        <dbReference type="ARBA" id="ARBA00022806"/>
    </source>
</evidence>
<dbReference type="PANTHER" id="PTHR11274">
    <property type="entry name" value="RAD25/XP-B DNA REPAIR HELICASE"/>
    <property type="match status" value="1"/>
</dbReference>
<keyword evidence="1" id="KW-0547">Nucleotide-binding</keyword>
<dbReference type="Pfam" id="PF04851">
    <property type="entry name" value="ResIII"/>
    <property type="match status" value="1"/>
</dbReference>
<sequence>MRIVIGNEIRITDAPKALFDWCRENLVLPNPEYANRSRRGLWVGNTPKYLWLYRVEGNELIVPVGVGKKVKEFKEEDTLINQDLADNGLLSFDGTIPLYDYQEPAVMEMSCQSCGILQSPCGSGKTQMGIALAAKLSRRTLWITHTQDLLTQSYERAAQYFDKRTLGKITAGKVHIGSHITFATVQTLCKLDLDKYRYSWDVIIVDECHRLAGTPSKVTMFYKVMNSLAARYKYGLSATVHRSDGLIQSTFAVLGEIAYRVPEEAVADKTMQVRISQRNTGIKVNRECLDTDGTLVFTKLIPYLTGSGPRNEIIVKDLKSNGEHFNLILSDRLEHLQILRNMLPVELKRASVMIDGSMTSKKARAERERAIEDMRNGKKHFLFATFSLAKEGLDIPCLDRLYMTLPKKDYAVVTQSIGRIARVFSGKEDAVCYDYVDDIQFCENQWKRRRAHYRKAGCVL</sequence>
<gene>
    <name evidence="6" type="ORF">ABFV83_02200</name>
</gene>
<dbReference type="SMART" id="SM00487">
    <property type="entry name" value="DEXDc"/>
    <property type="match status" value="1"/>
</dbReference>
<evidence type="ECO:0000259" key="5">
    <source>
        <dbReference type="PROSITE" id="PS51192"/>
    </source>
</evidence>
<dbReference type="EC" id="3.6.4.-" evidence="6"/>
<organism evidence="6">
    <name type="scientific">Lacrimispora sp. BS-2</name>
    <dbReference type="NCBI Taxonomy" id="3151850"/>
    <lineage>
        <taxon>Bacteria</taxon>
        <taxon>Bacillati</taxon>
        <taxon>Bacillota</taxon>
        <taxon>Clostridia</taxon>
        <taxon>Lachnospirales</taxon>
        <taxon>Lachnospiraceae</taxon>
        <taxon>Lacrimispora</taxon>
    </lineage>
</organism>
<reference evidence="6" key="1">
    <citation type="submission" date="2024-06" db="EMBL/GenBank/DDBJ databases">
        <title>Lacrimispora cavernae sp. nov., a novel anaerobe isolated from bat guano pile inside a cave.</title>
        <authorList>
            <person name="Miller S.L."/>
            <person name="Lu N."/>
            <person name="King J."/>
            <person name="Sankaranarayanan K."/>
            <person name="Lawson P.A."/>
        </authorList>
    </citation>
    <scope>NUCLEOTIDE SEQUENCE</scope>
    <source>
        <strain evidence="6">BS-2</strain>
    </source>
</reference>
<proteinExistence type="predicted"/>
<dbReference type="InterPro" id="IPR027417">
    <property type="entry name" value="P-loop_NTPase"/>
</dbReference>
<protein>
    <submittedName>
        <fullName evidence="6">DEAD/DEAH box helicase</fullName>
        <ecNumber evidence="6">3.6.4.-</ecNumber>
    </submittedName>
</protein>
<dbReference type="GO" id="GO:0005524">
    <property type="term" value="F:ATP binding"/>
    <property type="evidence" value="ECO:0007669"/>
    <property type="project" value="UniProtKB-KW"/>
</dbReference>
<evidence type="ECO:0000313" key="6">
    <source>
        <dbReference type="EMBL" id="XBS54627.1"/>
    </source>
</evidence>
<dbReference type="SMART" id="SM00490">
    <property type="entry name" value="HELICc"/>
    <property type="match status" value="1"/>
</dbReference>
<evidence type="ECO:0000256" key="4">
    <source>
        <dbReference type="ARBA" id="ARBA00022840"/>
    </source>
</evidence>
<dbReference type="SUPFAM" id="SSF52540">
    <property type="entry name" value="P-loop containing nucleoside triphosphate hydrolases"/>
    <property type="match status" value="1"/>
</dbReference>
<evidence type="ECO:0000256" key="1">
    <source>
        <dbReference type="ARBA" id="ARBA00022741"/>
    </source>
</evidence>
<dbReference type="InterPro" id="IPR001650">
    <property type="entry name" value="Helicase_C-like"/>
</dbReference>
<keyword evidence="2 6" id="KW-0378">Hydrolase</keyword>
<dbReference type="GO" id="GO:0004386">
    <property type="term" value="F:helicase activity"/>
    <property type="evidence" value="ECO:0007669"/>
    <property type="project" value="UniProtKB-KW"/>
</dbReference>
<name>A0AAU7PRE6_9FIRM</name>
<evidence type="ECO:0000256" key="2">
    <source>
        <dbReference type="ARBA" id="ARBA00022801"/>
    </source>
</evidence>